<sequence>MTGWTGQGNYGSTAGDGDITTSPFGSAQFGYVSTDNGVSGLGLPGVGGSGTPELGSVALSPVFAANTGDSLEFFFNYVTSDGAEYSDYAWARLLDSAMNQVALLFTARTTNGGNTVPGFSMPNPEATLSPGSTPIVGGNPDWSILGSDSGSCFATGCGYTGWIKASYTIANAGNYYLQMGVVNWNDNSFDSAMAFDGATVGGNVIGTPVPIPAPLTLMGLGLVALGFARKRK</sequence>
<keyword evidence="1" id="KW-0812">Transmembrane</keyword>
<gene>
    <name evidence="2" type="ORF">J0A65_00775</name>
</gene>
<evidence type="ECO:0000313" key="3">
    <source>
        <dbReference type="Proteomes" id="UP000663992"/>
    </source>
</evidence>
<keyword evidence="1" id="KW-0472">Membrane</keyword>
<feature type="transmembrane region" description="Helical" evidence="1">
    <location>
        <begin position="211"/>
        <end position="228"/>
    </location>
</feature>
<keyword evidence="3" id="KW-1185">Reference proteome</keyword>
<name>A0ABS3CMU8_9ALTE</name>
<proteinExistence type="predicted"/>
<keyword evidence="1" id="KW-1133">Transmembrane helix</keyword>
<protein>
    <submittedName>
        <fullName evidence="2">PEP-CTERM sorting domain-containing protein</fullName>
    </submittedName>
</protein>
<dbReference type="Proteomes" id="UP000663992">
    <property type="component" value="Unassembled WGS sequence"/>
</dbReference>
<evidence type="ECO:0000313" key="2">
    <source>
        <dbReference type="EMBL" id="MBN7818372.1"/>
    </source>
</evidence>
<comment type="caution">
    <text evidence="2">The sequence shown here is derived from an EMBL/GenBank/DDBJ whole genome shotgun (WGS) entry which is preliminary data.</text>
</comment>
<dbReference type="EMBL" id="JAFKCS010000001">
    <property type="protein sequence ID" value="MBN7818372.1"/>
    <property type="molecule type" value="Genomic_DNA"/>
</dbReference>
<reference evidence="2 3" key="1">
    <citation type="submission" date="2021-03" db="EMBL/GenBank/DDBJ databases">
        <title>novel species isolated from a fishpond in China.</title>
        <authorList>
            <person name="Lu H."/>
            <person name="Cai Z."/>
        </authorList>
    </citation>
    <scope>NUCLEOTIDE SEQUENCE [LARGE SCALE GENOMIC DNA]</scope>
    <source>
        <strain evidence="2 3">Y57</strain>
    </source>
</reference>
<organism evidence="2 3">
    <name type="scientific">Bowmanella yangjiangensis</name>
    <dbReference type="NCBI Taxonomy" id="2811230"/>
    <lineage>
        <taxon>Bacteria</taxon>
        <taxon>Pseudomonadati</taxon>
        <taxon>Pseudomonadota</taxon>
        <taxon>Gammaproteobacteria</taxon>
        <taxon>Alteromonadales</taxon>
        <taxon>Alteromonadaceae</taxon>
        <taxon>Bowmanella</taxon>
    </lineage>
</organism>
<evidence type="ECO:0000256" key="1">
    <source>
        <dbReference type="SAM" id="Phobius"/>
    </source>
</evidence>
<dbReference type="NCBIfam" id="NF038132">
    <property type="entry name" value="PEP_NF038132"/>
    <property type="match status" value="1"/>
</dbReference>
<accession>A0ABS3CMU8</accession>